<gene>
    <name evidence="5" type="ORF">WR15_25725</name>
</gene>
<dbReference type="EMBL" id="LGZN01000092">
    <property type="protein sequence ID" value="KNF62528.1"/>
    <property type="molecule type" value="Genomic_DNA"/>
</dbReference>
<dbReference type="InterPro" id="IPR058530">
    <property type="entry name" value="Baseplate_J-like_C"/>
</dbReference>
<dbReference type="InterPro" id="IPR006949">
    <property type="entry name" value="Barrel_Baseplate_J-like"/>
</dbReference>
<dbReference type="Pfam" id="PF26079">
    <property type="entry name" value="Baseplate_J_C"/>
    <property type="match status" value="1"/>
</dbReference>
<dbReference type="PANTHER" id="PTHR37829:SF3">
    <property type="entry name" value="PROTEIN JAYE-RELATED"/>
    <property type="match status" value="1"/>
</dbReference>
<evidence type="ECO:0000259" key="4">
    <source>
        <dbReference type="Pfam" id="PF26079"/>
    </source>
</evidence>
<comment type="similarity">
    <text evidence="1">Belongs to the Mu gp47/PBSX XkdT family.</text>
</comment>
<organism evidence="5 6">
    <name type="scientific">Escherichia coli</name>
    <dbReference type="NCBI Taxonomy" id="562"/>
    <lineage>
        <taxon>Bacteria</taxon>
        <taxon>Pseudomonadati</taxon>
        <taxon>Pseudomonadota</taxon>
        <taxon>Gammaproteobacteria</taxon>
        <taxon>Enterobacterales</taxon>
        <taxon>Enterobacteriaceae</taxon>
        <taxon>Escherichia</taxon>
    </lineage>
</organism>
<protein>
    <submittedName>
        <fullName evidence="5">Tail protein</fullName>
    </submittedName>
</protein>
<comment type="caution">
    <text evidence="5">The sequence shown here is derived from an EMBL/GenBank/DDBJ whole genome shotgun (WGS) entry which is preliminary data.</text>
</comment>
<dbReference type="RefSeq" id="WP_042966139.1">
    <property type="nucleotide sequence ID" value="NZ_BGEG01000046.1"/>
</dbReference>
<dbReference type="Pfam" id="PF04865">
    <property type="entry name" value="Baseplate_J"/>
    <property type="match status" value="1"/>
</dbReference>
<accession>A0A0C2ABY9</accession>
<feature type="domain" description="Baseplate protein J-like barrel" evidence="2">
    <location>
        <begin position="92"/>
        <end position="171"/>
    </location>
</feature>
<feature type="domain" description="Baseplate J-like central" evidence="3">
    <location>
        <begin position="192"/>
        <end position="259"/>
    </location>
</feature>
<proteinExistence type="inferred from homology"/>
<dbReference type="InterPro" id="IPR052399">
    <property type="entry name" value="Phage_Baseplate_Assmbl_Protein"/>
</dbReference>
<evidence type="ECO:0000259" key="3">
    <source>
        <dbReference type="Pfam" id="PF26078"/>
    </source>
</evidence>
<evidence type="ECO:0000256" key="1">
    <source>
        <dbReference type="ARBA" id="ARBA00038087"/>
    </source>
</evidence>
<dbReference type="PANTHER" id="PTHR37829">
    <property type="entry name" value="PHAGE-LIKE ELEMENT PBSX PROTEIN XKDT"/>
    <property type="match status" value="1"/>
</dbReference>
<dbReference type="Pfam" id="PF26078">
    <property type="entry name" value="Baseplate_J_M"/>
    <property type="match status" value="1"/>
</dbReference>
<feature type="domain" description="Baseplate J-like C-terminal" evidence="4">
    <location>
        <begin position="270"/>
        <end position="352"/>
    </location>
</feature>
<dbReference type="PATRIC" id="fig|562.7396.peg.5620"/>
<name>A0A0C2ABY9_ECOLX</name>
<evidence type="ECO:0000313" key="6">
    <source>
        <dbReference type="Proteomes" id="UP000037564"/>
    </source>
</evidence>
<evidence type="ECO:0000259" key="2">
    <source>
        <dbReference type="Pfam" id="PF04865"/>
    </source>
</evidence>
<dbReference type="Proteomes" id="UP000037564">
    <property type="component" value="Unassembled WGS sequence"/>
</dbReference>
<dbReference type="AlphaFoldDB" id="A0A0C2ABY9"/>
<sequence>MPFPVPGVAENTERQLRDIANALPGETIDTGADSDYRIRANAVSGVADGLYMHQGWILRQVFPDTADPEYLELHCRTRNVFRKKATASSGPVVITGTPGKTLPAGAEIRGEGVSVATTADCTIGDEGSAEVTVKSTATGVQTNASATQTATLVSPPEGINSTVTIKSLTGGTDRESDTDLLARYLDILRRPPAGGNKYDYKRWALEVDGVTSAYVEPLRRGLGTVDVAITSANDLPSQELINAVLAHIEEVRPVTAKDTMVLAPTKKAVDFVVRVKTSGLTVEQIKPQITDVITDFMNRLEPGQELIISQLETQISLISGVSDRRIITPADNVKAIINASTWEWLRPGNIDIQSFPREG</sequence>
<dbReference type="InterPro" id="IPR058531">
    <property type="entry name" value="Baseplate_J_M"/>
</dbReference>
<evidence type="ECO:0000313" key="5">
    <source>
        <dbReference type="EMBL" id="KNF62528.1"/>
    </source>
</evidence>
<reference evidence="5 6" key="1">
    <citation type="submission" date="2015-07" db="EMBL/GenBank/DDBJ databases">
        <title>Genome sequences of 64 non-O157:H7 Shiga toxin-producing Escherichia coli strains.</title>
        <authorList>
            <person name="Gonzalez-Escalona N."/>
            <person name="Toro M."/>
            <person name="Timme R."/>
            <person name="Payne J."/>
        </authorList>
    </citation>
    <scope>NUCLEOTIDE SEQUENCE [LARGE SCALE GENOMIC DNA]</scope>
    <source>
        <strain evidence="5 6">CFSAN026843</strain>
    </source>
</reference>